<dbReference type="VEuPathDB" id="VectorBase:PPAI005033"/>
<proteinExistence type="predicted"/>
<evidence type="ECO:0000313" key="2">
    <source>
        <dbReference type="Proteomes" id="UP000092462"/>
    </source>
</evidence>
<accession>A0A1B0GNQ2</accession>
<dbReference type="VEuPathDB" id="VectorBase:PPAPM1_002610"/>
<name>A0A1B0GNQ2_PHLPP</name>
<dbReference type="EMBL" id="AJVK01029673">
    <property type="status" value="NOT_ANNOTATED_CDS"/>
    <property type="molecule type" value="Genomic_DNA"/>
</dbReference>
<dbReference type="AlphaFoldDB" id="A0A1B0GNQ2"/>
<protein>
    <submittedName>
        <fullName evidence="1">Uncharacterized protein</fullName>
    </submittedName>
</protein>
<reference evidence="1" key="1">
    <citation type="submission" date="2022-08" db="UniProtKB">
        <authorList>
            <consortium name="EnsemblMetazoa"/>
        </authorList>
    </citation>
    <scope>IDENTIFICATION</scope>
    <source>
        <strain evidence="1">Israel</strain>
    </source>
</reference>
<organism evidence="1 2">
    <name type="scientific">Phlebotomus papatasi</name>
    <name type="common">Sandfly</name>
    <dbReference type="NCBI Taxonomy" id="29031"/>
    <lineage>
        <taxon>Eukaryota</taxon>
        <taxon>Metazoa</taxon>
        <taxon>Ecdysozoa</taxon>
        <taxon>Arthropoda</taxon>
        <taxon>Hexapoda</taxon>
        <taxon>Insecta</taxon>
        <taxon>Pterygota</taxon>
        <taxon>Neoptera</taxon>
        <taxon>Endopterygota</taxon>
        <taxon>Diptera</taxon>
        <taxon>Nematocera</taxon>
        <taxon>Psychodoidea</taxon>
        <taxon>Psychodidae</taxon>
        <taxon>Phlebotomus</taxon>
        <taxon>Phlebotomus</taxon>
    </lineage>
</organism>
<sequence>MTIRHQSEGDLATFVHIKNHFKSTETFATALFTPATRSQAVRNLYEAAAKTPVCVMREMDRLLGQDGRRTSVAEIFMCTPVLGQTRRRIRCNIDVEIETRMVSAASAVVHPNPYIF</sequence>
<dbReference type="EnsemblMetazoa" id="PPAI005033-RA">
    <property type="protein sequence ID" value="PPAI005033-PA"/>
    <property type="gene ID" value="PPAI005033"/>
</dbReference>
<evidence type="ECO:0000313" key="1">
    <source>
        <dbReference type="EnsemblMetazoa" id="PPAI005033-PA"/>
    </source>
</evidence>
<keyword evidence="2" id="KW-1185">Reference proteome</keyword>
<dbReference type="Proteomes" id="UP000092462">
    <property type="component" value="Unassembled WGS sequence"/>
</dbReference>